<keyword evidence="12" id="KW-1185">Reference proteome</keyword>
<evidence type="ECO:0000256" key="3">
    <source>
        <dbReference type="ARBA" id="ARBA00005279"/>
    </source>
</evidence>
<dbReference type="InterPro" id="IPR036189">
    <property type="entry name" value="DCP2_BoxA_sf"/>
</dbReference>
<evidence type="ECO:0000313" key="11">
    <source>
        <dbReference type="EMBL" id="KAL3232476.1"/>
    </source>
</evidence>
<keyword evidence="8" id="KW-0464">Manganese</keyword>
<feature type="region of interest" description="Disordered" evidence="9">
    <location>
        <begin position="436"/>
        <end position="561"/>
    </location>
</feature>
<evidence type="ECO:0000256" key="2">
    <source>
        <dbReference type="ARBA" id="ARBA00004496"/>
    </source>
</evidence>
<dbReference type="PANTHER" id="PTHR23114">
    <property type="entry name" value="M7GPPPN-MRNA HYDROLASE"/>
    <property type="match status" value="1"/>
</dbReference>
<feature type="region of interest" description="Disordered" evidence="9">
    <location>
        <begin position="708"/>
        <end position="731"/>
    </location>
</feature>
<evidence type="ECO:0000256" key="1">
    <source>
        <dbReference type="ARBA" id="ARBA00001936"/>
    </source>
</evidence>
<keyword evidence="6 11" id="KW-0378">Hydrolase</keyword>
<keyword evidence="7" id="KW-0694">RNA-binding</keyword>
<dbReference type="PROSITE" id="PS51462">
    <property type="entry name" value="NUDIX"/>
    <property type="match status" value="1"/>
</dbReference>
<dbReference type="PANTHER" id="PTHR23114:SF17">
    <property type="entry name" value="M7GPPPN-MRNA HYDROLASE"/>
    <property type="match status" value="1"/>
</dbReference>
<sequence>MSLPLRHALENVTSPDRVLEDLLVRFIINCPPEDLSSVERELFHFEEASWFYTDFIKLMNPSLPSMKIKAFAQQIIKLCPLVWKWNVKVDQALQKFSKYKKTIPVRGAAIFNEKLTKILLVKGTESDSWSFPRGKISKDENDVDCCIREVKEEIGFDLTDYVDESQFIERNIQGKNYKIFLVSRIPENFDFRPHVRNEIEKIEWRDFKTIMKTMYKSNVKYYLVNSMMRPLSLWVRRQKQIKNEDQLKQYAEEQLKLMLGITVEEEVDPGRELLNMLQTSVHFNNDGDTSEEGKHTGTNSSLDFDSFDQQVASPKEFPQNEANITPVQQNYPMPPANNNFGPQVPMVPPQFLAMMNHQQPHMAPFPFVKGNLPFMPSQMPIQNMHPNIQNYGGSVYPPANSTHVPQMNTQPNIDDFSKPTLSGDQAKNTKELLNLLNTKGSPNNSSTKSNTKPKIKILQRGENLANDSNEVISSNNDNSNNNNNNSNHNNFALDAMKNRVPSNGDSGSYSDFEDTSDDIENNSDGSIPDESGQMYEDFESSSNNGISSEESDEYSENELDISDQEEAGLKEIGRDEEDGINSSQSEVLAENNFSVNNDIPTALPPTESTRSLDYSMNSEATTQKPKFKILKRGETIRSPNNNPSQNQSTYLDSNEKIGNGNELLAMLKNPRVQEAANEMRSTESNVSSNAVNMNMNHESQALLSMLKSGDATKDSPGSEHNFTNKSESHYDNDSKTLLNMLKKPSAEPQLGSGTSNPLLNMLKKGSNRNESDPLDNTSSHDIQFNNNNHMGTSYQEQLLDNPAKKLTNQKSDAGEELMNMLRRNSVLENTNTNSESDFKNFSPINRDILSTPVENNQKSSAALLNILHGSRPVQSDQTTSPHFFSPSYYDQPDNVSPFHQVATNVTSNDNGNVSREFLNILGRNSTGGNSSLERVNSTTHQESPANFIPTSEQNNVASKNLLNILHKGL</sequence>
<evidence type="ECO:0000256" key="9">
    <source>
        <dbReference type="SAM" id="MobiDB-lite"/>
    </source>
</evidence>
<feature type="compositionally biased region" description="Acidic residues" evidence="9">
    <location>
        <begin position="511"/>
        <end position="521"/>
    </location>
</feature>
<feature type="domain" description="Nudix hydrolase" evidence="10">
    <location>
        <begin position="101"/>
        <end position="228"/>
    </location>
</feature>
<dbReference type="SUPFAM" id="SSF55811">
    <property type="entry name" value="Nudix"/>
    <property type="match status" value="1"/>
</dbReference>
<dbReference type="Pfam" id="PF05026">
    <property type="entry name" value="DCP2"/>
    <property type="match status" value="1"/>
</dbReference>
<dbReference type="InterPro" id="IPR000086">
    <property type="entry name" value="NUDIX_hydrolase_dom"/>
</dbReference>
<feature type="compositionally biased region" description="Low complexity" evidence="9">
    <location>
        <begin position="466"/>
        <end position="490"/>
    </location>
</feature>
<evidence type="ECO:0000256" key="8">
    <source>
        <dbReference type="ARBA" id="ARBA00023211"/>
    </source>
</evidence>
<accession>A0ABR4NUX6</accession>
<keyword evidence="4" id="KW-0963">Cytoplasm</keyword>
<dbReference type="SUPFAM" id="SSF140586">
    <property type="entry name" value="Dcp2 domain-like"/>
    <property type="match status" value="1"/>
</dbReference>
<comment type="cofactor">
    <cofactor evidence="1">
        <name>Mn(2+)</name>
        <dbReference type="ChEBI" id="CHEBI:29035"/>
    </cofactor>
</comment>
<comment type="caution">
    <text evidence="11">The sequence shown here is derived from an EMBL/GenBank/DDBJ whole genome shotgun (WGS) entry which is preliminary data.</text>
</comment>
<evidence type="ECO:0000256" key="6">
    <source>
        <dbReference type="ARBA" id="ARBA00022801"/>
    </source>
</evidence>
<protein>
    <submittedName>
        <fullName evidence="11">M7GpppN-mRNA hydrolase</fullName>
    </submittedName>
</protein>
<feature type="compositionally biased region" description="Polar residues" evidence="9">
    <location>
        <begin position="606"/>
        <end position="624"/>
    </location>
</feature>
<evidence type="ECO:0000256" key="5">
    <source>
        <dbReference type="ARBA" id="ARBA00022723"/>
    </source>
</evidence>
<dbReference type="PROSITE" id="PS00893">
    <property type="entry name" value="NUDIX_BOX"/>
    <property type="match status" value="1"/>
</dbReference>
<dbReference type="EMBL" id="JBEVYD010000005">
    <property type="protein sequence ID" value="KAL3232476.1"/>
    <property type="molecule type" value="Genomic_DNA"/>
</dbReference>
<feature type="compositionally biased region" description="Polar residues" evidence="9">
    <location>
        <begin position="500"/>
        <end position="509"/>
    </location>
</feature>
<dbReference type="InterPro" id="IPR044099">
    <property type="entry name" value="Dcp2_NUDIX"/>
</dbReference>
<feature type="compositionally biased region" description="Polar residues" evidence="9">
    <location>
        <begin position="774"/>
        <end position="789"/>
    </location>
</feature>
<dbReference type="Gene3D" id="1.10.10.1050">
    <property type="entry name" value="Dcp2, box A domain"/>
    <property type="match status" value="1"/>
</dbReference>
<feature type="region of interest" description="Disordered" evidence="9">
    <location>
        <begin position="282"/>
        <end position="305"/>
    </location>
</feature>
<dbReference type="Gene3D" id="3.90.79.10">
    <property type="entry name" value="Nucleoside Triphosphate Pyrophosphohydrolase"/>
    <property type="match status" value="1"/>
</dbReference>
<proteinExistence type="inferred from homology"/>
<dbReference type="Proteomes" id="UP001623330">
    <property type="component" value="Unassembled WGS sequence"/>
</dbReference>
<organism evidence="11 12">
    <name type="scientific">Nakaseomyces bracarensis</name>
    <dbReference type="NCBI Taxonomy" id="273131"/>
    <lineage>
        <taxon>Eukaryota</taxon>
        <taxon>Fungi</taxon>
        <taxon>Dikarya</taxon>
        <taxon>Ascomycota</taxon>
        <taxon>Saccharomycotina</taxon>
        <taxon>Saccharomycetes</taxon>
        <taxon>Saccharomycetales</taxon>
        <taxon>Saccharomycetaceae</taxon>
        <taxon>Nakaseomyces</taxon>
    </lineage>
</organism>
<keyword evidence="5" id="KW-0479">Metal-binding</keyword>
<feature type="compositionally biased region" description="Acidic residues" evidence="9">
    <location>
        <begin position="549"/>
        <end position="561"/>
    </location>
</feature>
<evidence type="ECO:0000256" key="4">
    <source>
        <dbReference type="ARBA" id="ARBA00022490"/>
    </source>
</evidence>
<feature type="compositionally biased region" description="Low complexity" evidence="9">
    <location>
        <begin position="638"/>
        <end position="648"/>
    </location>
</feature>
<dbReference type="InterPro" id="IPR020084">
    <property type="entry name" value="NUDIX_hydrolase_CS"/>
</dbReference>
<dbReference type="GO" id="GO:0016787">
    <property type="term" value="F:hydrolase activity"/>
    <property type="evidence" value="ECO:0007669"/>
    <property type="project" value="UniProtKB-KW"/>
</dbReference>
<dbReference type="CDD" id="cd03672">
    <property type="entry name" value="NUDIX_Dcp2p_Nudt20"/>
    <property type="match status" value="1"/>
</dbReference>
<dbReference type="InterPro" id="IPR015797">
    <property type="entry name" value="NUDIX_hydrolase-like_dom_sf"/>
</dbReference>
<feature type="region of interest" description="Disordered" evidence="9">
    <location>
        <begin position="397"/>
        <end position="424"/>
    </location>
</feature>
<dbReference type="Pfam" id="PF00293">
    <property type="entry name" value="NUDIX"/>
    <property type="match status" value="1"/>
</dbReference>
<dbReference type="InterPro" id="IPR007722">
    <property type="entry name" value="DCP2_BoxA"/>
</dbReference>
<comment type="similarity">
    <text evidence="3">Belongs to the Nudix hydrolase family. DCP2 subfamily.</text>
</comment>
<evidence type="ECO:0000313" key="12">
    <source>
        <dbReference type="Proteomes" id="UP001623330"/>
    </source>
</evidence>
<feature type="region of interest" description="Disordered" evidence="9">
    <location>
        <begin position="745"/>
        <end position="789"/>
    </location>
</feature>
<evidence type="ECO:0000256" key="7">
    <source>
        <dbReference type="ARBA" id="ARBA00022884"/>
    </source>
</evidence>
<feature type="compositionally biased region" description="Low complexity" evidence="9">
    <location>
        <begin position="436"/>
        <end position="450"/>
    </location>
</feature>
<feature type="region of interest" description="Disordered" evidence="9">
    <location>
        <begin position="592"/>
        <end position="626"/>
    </location>
</feature>
<reference evidence="11 12" key="1">
    <citation type="submission" date="2024-05" db="EMBL/GenBank/DDBJ databases">
        <title>Long read based assembly of the Candida bracarensis genome reveals expanded adhesin content.</title>
        <authorList>
            <person name="Marcet-Houben M."/>
            <person name="Ksiezopolska E."/>
            <person name="Gabaldon T."/>
        </authorList>
    </citation>
    <scope>NUCLEOTIDE SEQUENCE [LARGE SCALE GENOMIC DNA]</scope>
    <source>
        <strain evidence="11 12">CBM6</strain>
    </source>
</reference>
<feature type="compositionally biased region" description="Polar residues" evidence="9">
    <location>
        <begin position="296"/>
        <end position="305"/>
    </location>
</feature>
<feature type="compositionally biased region" description="Polar residues" evidence="9">
    <location>
        <begin position="399"/>
        <end position="412"/>
    </location>
</feature>
<feature type="region of interest" description="Disordered" evidence="9">
    <location>
        <begin position="632"/>
        <end position="651"/>
    </location>
</feature>
<name>A0ABR4NUX6_9SACH</name>
<comment type="subcellular location">
    <subcellularLocation>
        <location evidence="2">Cytoplasm</location>
    </subcellularLocation>
</comment>
<gene>
    <name evidence="11" type="ORF">RNJ44_04392</name>
</gene>
<evidence type="ECO:0000259" key="10">
    <source>
        <dbReference type="PROSITE" id="PS51462"/>
    </source>
</evidence>
<dbReference type="SMART" id="SM01125">
    <property type="entry name" value="DCP2"/>
    <property type="match status" value="1"/>
</dbReference>